<accession>A0ABQ5AKA8</accession>
<feature type="compositionally biased region" description="Basic residues" evidence="1">
    <location>
        <begin position="246"/>
        <end position="255"/>
    </location>
</feature>
<evidence type="ECO:0000256" key="1">
    <source>
        <dbReference type="SAM" id="MobiDB-lite"/>
    </source>
</evidence>
<dbReference type="Proteomes" id="UP001151760">
    <property type="component" value="Unassembled WGS sequence"/>
</dbReference>
<organism evidence="2 3">
    <name type="scientific">Tanacetum coccineum</name>
    <dbReference type="NCBI Taxonomy" id="301880"/>
    <lineage>
        <taxon>Eukaryota</taxon>
        <taxon>Viridiplantae</taxon>
        <taxon>Streptophyta</taxon>
        <taxon>Embryophyta</taxon>
        <taxon>Tracheophyta</taxon>
        <taxon>Spermatophyta</taxon>
        <taxon>Magnoliopsida</taxon>
        <taxon>eudicotyledons</taxon>
        <taxon>Gunneridae</taxon>
        <taxon>Pentapetalae</taxon>
        <taxon>asterids</taxon>
        <taxon>campanulids</taxon>
        <taxon>Asterales</taxon>
        <taxon>Asteraceae</taxon>
        <taxon>Asteroideae</taxon>
        <taxon>Anthemideae</taxon>
        <taxon>Anthemidinae</taxon>
        <taxon>Tanacetum</taxon>
    </lineage>
</organism>
<gene>
    <name evidence="2" type="ORF">Tco_0822820</name>
</gene>
<name>A0ABQ5AKA8_9ASTR</name>
<protein>
    <submittedName>
        <fullName evidence="2">Uncharacterized protein</fullName>
    </submittedName>
</protein>
<reference evidence="2" key="1">
    <citation type="journal article" date="2022" name="Int. J. Mol. Sci.">
        <title>Draft Genome of Tanacetum Coccineum: Genomic Comparison of Closely Related Tanacetum-Family Plants.</title>
        <authorList>
            <person name="Yamashiro T."/>
            <person name="Shiraishi A."/>
            <person name="Nakayama K."/>
            <person name="Satake H."/>
        </authorList>
    </citation>
    <scope>NUCLEOTIDE SEQUENCE</scope>
</reference>
<comment type="caution">
    <text evidence="2">The sequence shown here is derived from an EMBL/GenBank/DDBJ whole genome shotgun (WGS) entry which is preliminary data.</text>
</comment>
<sequence>MAKTIKTMTKAQSQDRKKNEEVWKSVEYYWEFLRVGTTFDIFQNIILIPYLEYGVLSFSRYRVLVIDLLWSLVSAGTDMLLDGYGVLVFKIDGDEDEDERMTMRDYVCGCLGEAMRVWEEMKDIGLKARIAKEVEANHKRIQKELEKKDVDYSKKTHNYFVQNEGENVSSDTASHSTMVIDNIKNRLMSTTKELKLVLTMRTEGLVMVAIGLKALRLTRARYCDLLAKCDMVTEGNSFSQSGGRRNMSRKSMKKSKGGEYGGTSGESYGQDGYSEYHDGFAAPHMSFLRYLTMLQYRFSGDTHRFSTTYEPAYLVANKQSLNVKRVQPGKPCTKAHAAVPDMVLELDTLLLLRLEEKYGKKVLNKPLNGRSRNQKVPQNQNKGVGPAKANMPRIWILVHIESMLRKCHGHGLTKGAIIQIFYRGLDEPTQAILDGTARGIFLYKTPNQAF</sequence>
<feature type="compositionally biased region" description="Polar residues" evidence="1">
    <location>
        <begin position="370"/>
        <end position="382"/>
    </location>
</feature>
<feature type="region of interest" description="Disordered" evidence="1">
    <location>
        <begin position="365"/>
        <end position="386"/>
    </location>
</feature>
<reference evidence="2" key="2">
    <citation type="submission" date="2022-01" db="EMBL/GenBank/DDBJ databases">
        <authorList>
            <person name="Yamashiro T."/>
            <person name="Shiraishi A."/>
            <person name="Satake H."/>
            <person name="Nakayama K."/>
        </authorList>
    </citation>
    <scope>NUCLEOTIDE SEQUENCE</scope>
</reference>
<dbReference type="EMBL" id="BQNB010012287">
    <property type="protein sequence ID" value="GJT01651.1"/>
    <property type="molecule type" value="Genomic_DNA"/>
</dbReference>
<evidence type="ECO:0000313" key="2">
    <source>
        <dbReference type="EMBL" id="GJT01651.1"/>
    </source>
</evidence>
<evidence type="ECO:0000313" key="3">
    <source>
        <dbReference type="Proteomes" id="UP001151760"/>
    </source>
</evidence>
<keyword evidence="3" id="KW-1185">Reference proteome</keyword>
<feature type="region of interest" description="Disordered" evidence="1">
    <location>
        <begin position="235"/>
        <end position="265"/>
    </location>
</feature>
<proteinExistence type="predicted"/>